<dbReference type="Proteomes" id="UP000266841">
    <property type="component" value="Unassembled WGS sequence"/>
</dbReference>
<comment type="subcellular location">
    <subcellularLocation>
        <location evidence="1">Nucleus</location>
    </subcellularLocation>
</comment>
<protein>
    <recommendedName>
        <fullName evidence="9">SART-1 protein</fullName>
    </recommendedName>
</protein>
<feature type="region of interest" description="Disordered" evidence="6">
    <location>
        <begin position="288"/>
        <end position="319"/>
    </location>
</feature>
<evidence type="ECO:0008006" key="9">
    <source>
        <dbReference type="Google" id="ProtNLM"/>
    </source>
</evidence>
<keyword evidence="8" id="KW-1185">Reference proteome</keyword>
<feature type="compositionally biased region" description="Basic residues" evidence="6">
    <location>
        <begin position="382"/>
        <end position="395"/>
    </location>
</feature>
<feature type="region of interest" description="Disordered" evidence="6">
    <location>
        <begin position="511"/>
        <end position="652"/>
    </location>
</feature>
<gene>
    <name evidence="7" type="ORF">THAOC_36400</name>
</gene>
<dbReference type="PANTHER" id="PTHR14152">
    <property type="entry name" value="SQUAMOUS CELL CARCINOMA ANTIGEN RECOGNISED BY CYTOTOXIC T LYMPHOCYTES"/>
    <property type="match status" value="1"/>
</dbReference>
<dbReference type="OrthoDB" id="5583at2759"/>
<keyword evidence="3" id="KW-0507">mRNA processing</keyword>
<dbReference type="EMBL" id="AGNL01048925">
    <property type="protein sequence ID" value="EJK45015.1"/>
    <property type="molecule type" value="Genomic_DNA"/>
</dbReference>
<feature type="compositionally biased region" description="Basic and acidic residues" evidence="6">
    <location>
        <begin position="108"/>
        <end position="124"/>
    </location>
</feature>
<feature type="region of interest" description="Disordered" evidence="6">
    <location>
        <begin position="20"/>
        <end position="59"/>
    </location>
</feature>
<dbReference type="AlphaFoldDB" id="K0R088"/>
<comment type="similarity">
    <text evidence="2">Belongs to the SNU66/SART1 family.</text>
</comment>
<evidence type="ECO:0000313" key="7">
    <source>
        <dbReference type="EMBL" id="EJK45015.1"/>
    </source>
</evidence>
<comment type="caution">
    <text evidence="7">The sequence shown here is derived from an EMBL/GenBank/DDBJ whole genome shotgun (WGS) entry which is preliminary data.</text>
</comment>
<dbReference type="InterPro" id="IPR045347">
    <property type="entry name" value="HIND"/>
</dbReference>
<reference evidence="7 8" key="1">
    <citation type="journal article" date="2012" name="Genome Biol.">
        <title>Genome and low-iron response of an oceanic diatom adapted to chronic iron limitation.</title>
        <authorList>
            <person name="Lommer M."/>
            <person name="Specht M."/>
            <person name="Roy A.S."/>
            <person name="Kraemer L."/>
            <person name="Andreson R."/>
            <person name="Gutowska M.A."/>
            <person name="Wolf J."/>
            <person name="Bergner S.V."/>
            <person name="Schilhabel M.B."/>
            <person name="Klostermeier U.C."/>
            <person name="Beiko R.G."/>
            <person name="Rosenstiel P."/>
            <person name="Hippler M."/>
            <person name="Laroche J."/>
        </authorList>
    </citation>
    <scope>NUCLEOTIDE SEQUENCE [LARGE SCALE GENOMIC DNA]</scope>
    <source>
        <strain evidence="7 8">CCMP1005</strain>
    </source>
</reference>
<evidence type="ECO:0000256" key="3">
    <source>
        <dbReference type="ARBA" id="ARBA00022664"/>
    </source>
</evidence>
<feature type="compositionally biased region" description="Basic and acidic residues" evidence="6">
    <location>
        <begin position="532"/>
        <end position="541"/>
    </location>
</feature>
<dbReference type="GO" id="GO:0045292">
    <property type="term" value="P:mRNA cis splicing, via spliceosome"/>
    <property type="evidence" value="ECO:0007669"/>
    <property type="project" value="TreeGrafter"/>
</dbReference>
<evidence type="ECO:0000256" key="5">
    <source>
        <dbReference type="ARBA" id="ARBA00023242"/>
    </source>
</evidence>
<name>K0R088_THAOC</name>
<feature type="region of interest" description="Disordered" evidence="6">
    <location>
        <begin position="348"/>
        <end position="490"/>
    </location>
</feature>
<dbReference type="Pfam" id="PF03343">
    <property type="entry name" value="SART-1"/>
    <property type="match status" value="1"/>
</dbReference>
<evidence type="ECO:0000256" key="4">
    <source>
        <dbReference type="ARBA" id="ARBA00023187"/>
    </source>
</evidence>
<keyword evidence="4" id="KW-0508">mRNA splicing</keyword>
<evidence type="ECO:0000256" key="2">
    <source>
        <dbReference type="ARBA" id="ARBA00006076"/>
    </source>
</evidence>
<dbReference type="InterPro" id="IPR005011">
    <property type="entry name" value="SNU66/SART1"/>
</dbReference>
<evidence type="ECO:0000256" key="1">
    <source>
        <dbReference type="ARBA" id="ARBA00004123"/>
    </source>
</evidence>
<dbReference type="PANTHER" id="PTHR14152:SF5">
    <property type="entry name" value="U4_U6.U5 TRI-SNRNP-ASSOCIATED PROTEIN 1"/>
    <property type="match status" value="1"/>
</dbReference>
<feature type="compositionally biased region" description="Basic residues" evidence="6">
    <location>
        <begin position="162"/>
        <end position="173"/>
    </location>
</feature>
<dbReference type="eggNOG" id="KOG2217">
    <property type="taxonomic scope" value="Eukaryota"/>
</dbReference>
<feature type="compositionally biased region" description="Acidic residues" evidence="6">
    <location>
        <begin position="481"/>
        <end position="490"/>
    </location>
</feature>
<feature type="compositionally biased region" description="Basic and acidic residues" evidence="6">
    <location>
        <begin position="593"/>
        <end position="603"/>
    </location>
</feature>
<evidence type="ECO:0000256" key="6">
    <source>
        <dbReference type="SAM" id="MobiDB-lite"/>
    </source>
</evidence>
<feature type="compositionally biased region" description="Basic and acidic residues" evidence="6">
    <location>
        <begin position="355"/>
        <end position="381"/>
    </location>
</feature>
<dbReference type="OMA" id="KRRDYTG"/>
<dbReference type="Pfam" id="PF19252">
    <property type="entry name" value="HIND"/>
    <property type="match status" value="2"/>
</dbReference>
<dbReference type="GO" id="GO:0000481">
    <property type="term" value="P:maturation of 5S rRNA"/>
    <property type="evidence" value="ECO:0007669"/>
    <property type="project" value="TreeGrafter"/>
</dbReference>
<feature type="compositionally biased region" description="Acidic residues" evidence="6">
    <location>
        <begin position="619"/>
        <end position="629"/>
    </location>
</feature>
<accession>K0R088</accession>
<feature type="region of interest" description="Disordered" evidence="6">
    <location>
        <begin position="76"/>
        <end position="188"/>
    </location>
</feature>
<proteinExistence type="inferred from homology"/>
<sequence>MSGEEVVELSIEETQELRAKLGLPPLRGVGVSMKPAGRPSSADMNSAAAAPPTAESNKEEISLSVSETNALRAKIGLPPLKVDGDESKAGTSRSNAIHARPANTQAEAEARKRVEDAAARREAAAKVQALANEVKSDENELSAGDFAAKMRAGDKSAESAKVKAKRKKKKKTLKSNPQLSLNDEDDEGQYTSADLAGLKVSHNAAEFAAGSTTVLTLADQRIINVDGDTHKATDVNAAEIELVNVNMDHDSQARENLKRKRQIELGSGRAGGYSGFDDEEFGELGGVGLNEDGPIGQRVGDAVSSSKRKGFSIGSDGNVKARKIESKKSDLFSSLSGKAISLASHASNVASDFMTEEHEESKEERLEKERKKQAKLLEKMRKKDKKSKKKKRKNRKRDEESDDDDDEGGSSLLANLEATAVGSGAKKRSRSGGDETNAAAEDDVEAKRARFETIMAKGAERTQRAFSRPIKATVPAVKQETDDESDGGEDDAFLNAALAKARRLKRLKEMSGVTASQVKGEDAVVQAVTQQKEQEALHAEKSGNGPTNNDGGLKYEYDEMQEFTRALRAREDQAKRTKDERKARGVTITLAKKKSDQPEHAESETNGDGSAGVKREPSEVEDATMEELAAEIKDDDPAQSAEMGLSSTANSAGVGRGLSGFLSLLKKTGEISTTAPKEEMRGRAKDERTYEDYAAIDLDKVVQTEGRHEKDVELANREIKLEYRDDFGRLLTRKEAYRNMCYQFHGHGSRMKNQERRLKQIDRERAEAKVASRSEEGVFGALKATQRATGKAFIIHKT</sequence>
<keyword evidence="5" id="KW-0539">Nucleus</keyword>
<organism evidence="7 8">
    <name type="scientific">Thalassiosira oceanica</name>
    <name type="common">Marine diatom</name>
    <dbReference type="NCBI Taxonomy" id="159749"/>
    <lineage>
        <taxon>Eukaryota</taxon>
        <taxon>Sar</taxon>
        <taxon>Stramenopiles</taxon>
        <taxon>Ochrophyta</taxon>
        <taxon>Bacillariophyta</taxon>
        <taxon>Coscinodiscophyceae</taxon>
        <taxon>Thalassiosirophycidae</taxon>
        <taxon>Thalassiosirales</taxon>
        <taxon>Thalassiosiraceae</taxon>
        <taxon>Thalassiosira</taxon>
    </lineage>
</organism>
<feature type="compositionally biased region" description="Basic and acidic residues" evidence="6">
    <location>
        <begin position="151"/>
        <end position="161"/>
    </location>
</feature>
<evidence type="ECO:0000313" key="8">
    <source>
        <dbReference type="Proteomes" id="UP000266841"/>
    </source>
</evidence>
<dbReference type="GO" id="GO:0046540">
    <property type="term" value="C:U4/U6 x U5 tri-snRNP complex"/>
    <property type="evidence" value="ECO:0007669"/>
    <property type="project" value="InterPro"/>
</dbReference>
<feature type="compositionally biased region" description="Basic and acidic residues" evidence="6">
    <location>
        <begin position="568"/>
        <end position="583"/>
    </location>
</feature>